<dbReference type="Gene3D" id="3.40.50.150">
    <property type="entry name" value="Vaccinia Virus protein VP39"/>
    <property type="match status" value="1"/>
</dbReference>
<sequence>MNTLLYQYAALQPVSHLVLLPPLDLARSQDELIRLLLLNQTLIKYPPARNYRRSFWKRLVGVLESAVSLPEAEEEELEVDEAIYDAYLLAIQPDDSDPIAQSSFSPPGQSYKTFYFPSPSSPGLSSAPPSTNPSIVSDTSITLKEEQKTIQAGTTGLRTWGASLRLAELILSKPELLPDTSDGRATGVLELGAGVGFLGILVGMLMKSRGGKGKVALTDLDPRVLQSLEDNVALNGLSSEIAVERLDWDDILSPNKTDRDDVTSLVDRIDPGLVIAADVVYDPSIIPPLIATLSHLLQPRSHSQPQMQTRINEPTPAPPFEKKVAAIIASTVRNENTFDLFIKAAREANLRPTSIDISSLRPIFWGCGEGGGSTDSADVRIVRFEYDP</sequence>
<dbReference type="SUPFAM" id="SSF53335">
    <property type="entry name" value="S-adenosyl-L-methionine-dependent methyltransferases"/>
    <property type="match status" value="1"/>
</dbReference>
<dbReference type="PANTHER" id="PTHR14614:SF130">
    <property type="entry name" value="PROTEIN-LYSINE N-METHYLTRANSFERASE EEF2KMT"/>
    <property type="match status" value="1"/>
</dbReference>
<dbReference type="GO" id="GO:0032259">
    <property type="term" value="P:methylation"/>
    <property type="evidence" value="ECO:0007669"/>
    <property type="project" value="UniProtKB-KW"/>
</dbReference>
<name>A0A0F7SSV3_PHARH</name>
<dbReference type="EMBL" id="LN483166">
    <property type="protein sequence ID" value="CED84541.1"/>
    <property type="molecule type" value="Genomic_DNA"/>
</dbReference>
<protein>
    <submittedName>
        <fullName evidence="1">Predicted methyltransferase</fullName>
    </submittedName>
</protein>
<dbReference type="Pfam" id="PF10294">
    <property type="entry name" value="Methyltransf_16"/>
    <property type="match status" value="1"/>
</dbReference>
<dbReference type="AlphaFoldDB" id="A0A0F7SSV3"/>
<reference evidence="1" key="1">
    <citation type="submission" date="2014-08" db="EMBL/GenBank/DDBJ databases">
        <authorList>
            <person name="Sharma Rahul"/>
            <person name="Thines Marco"/>
        </authorList>
    </citation>
    <scope>NUCLEOTIDE SEQUENCE</scope>
</reference>
<dbReference type="GO" id="GO:0008757">
    <property type="term" value="F:S-adenosylmethionine-dependent methyltransferase activity"/>
    <property type="evidence" value="ECO:0007669"/>
    <property type="project" value="UniProtKB-ARBA"/>
</dbReference>
<keyword evidence="1" id="KW-0808">Transferase</keyword>
<dbReference type="InterPro" id="IPR019410">
    <property type="entry name" value="Methyltransf_16"/>
</dbReference>
<accession>A0A0F7SSV3</accession>
<dbReference type="InterPro" id="IPR029063">
    <property type="entry name" value="SAM-dependent_MTases_sf"/>
</dbReference>
<organism evidence="1">
    <name type="scientific">Phaffia rhodozyma</name>
    <name type="common">Yeast</name>
    <name type="synonym">Xanthophyllomyces dendrorhous</name>
    <dbReference type="NCBI Taxonomy" id="264483"/>
    <lineage>
        <taxon>Eukaryota</taxon>
        <taxon>Fungi</taxon>
        <taxon>Dikarya</taxon>
        <taxon>Basidiomycota</taxon>
        <taxon>Agaricomycotina</taxon>
        <taxon>Tremellomycetes</taxon>
        <taxon>Cystofilobasidiales</taxon>
        <taxon>Mrakiaceae</taxon>
        <taxon>Phaffia</taxon>
    </lineage>
</organism>
<dbReference type="PANTHER" id="PTHR14614">
    <property type="entry name" value="HEPATOCELLULAR CARCINOMA-ASSOCIATED ANTIGEN"/>
    <property type="match status" value="1"/>
</dbReference>
<keyword evidence="1" id="KW-0489">Methyltransferase</keyword>
<dbReference type="CDD" id="cd02440">
    <property type="entry name" value="AdoMet_MTases"/>
    <property type="match status" value="1"/>
</dbReference>
<proteinExistence type="predicted"/>
<evidence type="ECO:0000313" key="1">
    <source>
        <dbReference type="EMBL" id="CED84541.1"/>
    </source>
</evidence>